<protein>
    <submittedName>
        <fullName evidence="1">Uncharacterized protein</fullName>
    </submittedName>
</protein>
<dbReference type="Gramene" id="TVU03436">
    <property type="protein sequence ID" value="TVU03436"/>
    <property type="gene ID" value="EJB05_51037"/>
</dbReference>
<evidence type="ECO:0000313" key="1">
    <source>
        <dbReference type="EMBL" id="TVU03436.1"/>
    </source>
</evidence>
<sequence>MADDLSPLMRRTCFSSPPPASFPPFLSLSLSLPPSLPLSLPPDLAAGLRLLWRTRGCSARPGQHPTARAMAVGRLPRRPRSALHGCGSCHCRPGAHAMAVGRRPELSNRPCRCRCRRLAVADAAGSSDGRRSRGGLSGGCT</sequence>
<organism evidence="1 2">
    <name type="scientific">Eragrostis curvula</name>
    <name type="common">weeping love grass</name>
    <dbReference type="NCBI Taxonomy" id="38414"/>
    <lineage>
        <taxon>Eukaryota</taxon>
        <taxon>Viridiplantae</taxon>
        <taxon>Streptophyta</taxon>
        <taxon>Embryophyta</taxon>
        <taxon>Tracheophyta</taxon>
        <taxon>Spermatophyta</taxon>
        <taxon>Magnoliopsida</taxon>
        <taxon>Liliopsida</taxon>
        <taxon>Poales</taxon>
        <taxon>Poaceae</taxon>
        <taxon>PACMAD clade</taxon>
        <taxon>Chloridoideae</taxon>
        <taxon>Eragrostideae</taxon>
        <taxon>Eragrostidinae</taxon>
        <taxon>Eragrostis</taxon>
    </lineage>
</organism>
<dbReference type="EMBL" id="RWGY01000177">
    <property type="protein sequence ID" value="TVU03436.1"/>
    <property type="molecule type" value="Genomic_DNA"/>
</dbReference>
<keyword evidence="2" id="KW-1185">Reference proteome</keyword>
<dbReference type="AlphaFoldDB" id="A0A5J9SWS7"/>
<proteinExistence type="predicted"/>
<dbReference type="Proteomes" id="UP000324897">
    <property type="component" value="Unassembled WGS sequence"/>
</dbReference>
<feature type="non-terminal residue" evidence="1">
    <location>
        <position position="1"/>
    </location>
</feature>
<accession>A0A5J9SWS7</accession>
<name>A0A5J9SWS7_9POAL</name>
<comment type="caution">
    <text evidence="1">The sequence shown here is derived from an EMBL/GenBank/DDBJ whole genome shotgun (WGS) entry which is preliminary data.</text>
</comment>
<gene>
    <name evidence="1" type="ORF">EJB05_51037</name>
</gene>
<evidence type="ECO:0000313" key="2">
    <source>
        <dbReference type="Proteomes" id="UP000324897"/>
    </source>
</evidence>
<reference evidence="1 2" key="1">
    <citation type="journal article" date="2019" name="Sci. Rep.">
        <title>A high-quality genome of Eragrostis curvula grass provides insights into Poaceae evolution and supports new strategies to enhance forage quality.</title>
        <authorList>
            <person name="Carballo J."/>
            <person name="Santos B.A.C.M."/>
            <person name="Zappacosta D."/>
            <person name="Garbus I."/>
            <person name="Selva J.P."/>
            <person name="Gallo C.A."/>
            <person name="Diaz A."/>
            <person name="Albertini E."/>
            <person name="Caccamo M."/>
            <person name="Echenique V."/>
        </authorList>
    </citation>
    <scope>NUCLEOTIDE SEQUENCE [LARGE SCALE GENOMIC DNA]</scope>
    <source>
        <strain evidence="2">cv. Victoria</strain>
        <tissue evidence="1">Leaf</tissue>
    </source>
</reference>